<feature type="domain" description="Lumazine-binding" evidence="12">
    <location>
        <begin position="97"/>
        <end position="190"/>
    </location>
</feature>
<dbReference type="Pfam" id="PF00677">
    <property type="entry name" value="Lum_binding"/>
    <property type="match status" value="2"/>
</dbReference>
<dbReference type="InterPro" id="IPR026017">
    <property type="entry name" value="Lumazine-bd_dom"/>
</dbReference>
<dbReference type="PROSITE" id="PS51177">
    <property type="entry name" value="LUMAZINE_BIND"/>
    <property type="match status" value="2"/>
</dbReference>
<evidence type="ECO:0000256" key="2">
    <source>
        <dbReference type="ARBA" id="ARBA00002803"/>
    </source>
</evidence>
<keyword evidence="9" id="KW-0677">Repeat</keyword>
<feature type="domain" description="Lumazine-binding" evidence="12">
    <location>
        <begin position="1"/>
        <end position="96"/>
    </location>
</feature>
<evidence type="ECO:0000256" key="5">
    <source>
        <dbReference type="ARBA" id="ARBA00012827"/>
    </source>
</evidence>
<gene>
    <name evidence="13" type="ORF">ATK36_0175</name>
</gene>
<dbReference type="Proteomes" id="UP000243542">
    <property type="component" value="Unassembled WGS sequence"/>
</dbReference>
<comment type="function">
    <text evidence="2">Catalyzes the dismutation of two molecules of 6,7-dimethyl-8-ribityllumazine, resulting in the formation of riboflavin and 5-amino-6-(D-ribitylamino)uracil.</text>
</comment>
<proteinExistence type="predicted"/>
<dbReference type="NCBIfam" id="TIGR00187">
    <property type="entry name" value="ribE"/>
    <property type="match status" value="1"/>
</dbReference>
<comment type="pathway">
    <text evidence="3">Cofactor biosynthesis; riboflavin biosynthesis; riboflavin from 2-hydroxy-3-oxobutyl phosphate and 5-amino-6-(D-ribitylamino)uracil: step 2/2.</text>
</comment>
<keyword evidence="14" id="KW-1185">Reference proteome</keyword>
<sequence>MFTGIVEEVGEVTAVEQLDGAARLTVRGPLVTSDAAHGDSIAVSGVCLTVVTASGGEFTVDVVNETLRRSSLSKVAVGDTVNLERATPAGGRLGGHIMQGHVDGTGVFLSRDEQGLTTFELPAALSRYVVEKGSIAVDGVSLTVASVSADRFSVALIPTTLEVTTLGRRESGDPVNLEVDVVAKYVEKLTTPYVGVSAHNE</sequence>
<comment type="catalytic activity">
    <reaction evidence="1">
        <text>2 6,7-dimethyl-8-(1-D-ribityl)lumazine + H(+) = 5-amino-6-(D-ribitylamino)uracil + riboflavin</text>
        <dbReference type="Rhea" id="RHEA:20772"/>
        <dbReference type="ChEBI" id="CHEBI:15378"/>
        <dbReference type="ChEBI" id="CHEBI:15934"/>
        <dbReference type="ChEBI" id="CHEBI:57986"/>
        <dbReference type="ChEBI" id="CHEBI:58201"/>
        <dbReference type="EC" id="2.5.1.9"/>
    </reaction>
</comment>
<dbReference type="EC" id="2.5.1.9" evidence="5 10"/>
<feature type="repeat" description="Lumazine-binding" evidence="11">
    <location>
        <begin position="97"/>
        <end position="190"/>
    </location>
</feature>
<evidence type="ECO:0000256" key="10">
    <source>
        <dbReference type="NCBIfam" id="TIGR00187"/>
    </source>
</evidence>
<dbReference type="InterPro" id="IPR017938">
    <property type="entry name" value="Riboflavin_synthase-like_b-brl"/>
</dbReference>
<accession>A0A2A9G1N5</accession>
<protein>
    <recommendedName>
        <fullName evidence="6 10">Riboflavin synthase</fullName>
        <ecNumber evidence="5 10">2.5.1.9</ecNumber>
    </recommendedName>
</protein>
<dbReference type="NCBIfam" id="NF009566">
    <property type="entry name" value="PRK13020.1"/>
    <property type="match status" value="1"/>
</dbReference>
<dbReference type="PIRSF" id="PIRSF000498">
    <property type="entry name" value="Riboflavin_syn_A"/>
    <property type="match status" value="1"/>
</dbReference>
<dbReference type="GO" id="GO:0009231">
    <property type="term" value="P:riboflavin biosynthetic process"/>
    <property type="evidence" value="ECO:0007669"/>
    <property type="project" value="UniProtKB-KW"/>
</dbReference>
<dbReference type="AlphaFoldDB" id="A0A2A9G1N5"/>
<dbReference type="FunFam" id="2.40.30.20:FF:000004">
    <property type="entry name" value="Riboflavin synthase, alpha subunit"/>
    <property type="match status" value="1"/>
</dbReference>
<feature type="repeat" description="Lumazine-binding" evidence="11">
    <location>
        <begin position="1"/>
        <end position="96"/>
    </location>
</feature>
<evidence type="ECO:0000256" key="1">
    <source>
        <dbReference type="ARBA" id="ARBA00000968"/>
    </source>
</evidence>
<dbReference type="EMBL" id="PDJK01000001">
    <property type="protein sequence ID" value="PFG56655.1"/>
    <property type="molecule type" value="Genomic_DNA"/>
</dbReference>
<evidence type="ECO:0000256" key="6">
    <source>
        <dbReference type="ARBA" id="ARBA00013950"/>
    </source>
</evidence>
<organism evidence="13 14">
    <name type="scientific">Amycolatopsis sulphurea</name>
    <dbReference type="NCBI Taxonomy" id="76022"/>
    <lineage>
        <taxon>Bacteria</taxon>
        <taxon>Bacillati</taxon>
        <taxon>Actinomycetota</taxon>
        <taxon>Actinomycetes</taxon>
        <taxon>Pseudonocardiales</taxon>
        <taxon>Pseudonocardiaceae</taxon>
        <taxon>Amycolatopsis</taxon>
    </lineage>
</organism>
<dbReference type="PANTHER" id="PTHR21098">
    <property type="entry name" value="RIBOFLAVIN SYNTHASE ALPHA CHAIN"/>
    <property type="match status" value="1"/>
</dbReference>
<keyword evidence="8" id="KW-0808">Transferase</keyword>
<evidence type="ECO:0000313" key="14">
    <source>
        <dbReference type="Proteomes" id="UP000243542"/>
    </source>
</evidence>
<dbReference type="RefSeq" id="WP_098509393.1">
    <property type="nucleotide sequence ID" value="NZ_JBIAKZ010000001.1"/>
</dbReference>
<dbReference type="InterPro" id="IPR023366">
    <property type="entry name" value="ATP_synth_asu-like_sf"/>
</dbReference>
<evidence type="ECO:0000259" key="12">
    <source>
        <dbReference type="PROSITE" id="PS51177"/>
    </source>
</evidence>
<evidence type="ECO:0000313" key="13">
    <source>
        <dbReference type="EMBL" id="PFG56655.1"/>
    </source>
</evidence>
<dbReference type="NCBIfam" id="NF006767">
    <property type="entry name" value="PRK09289.1"/>
    <property type="match status" value="1"/>
</dbReference>
<evidence type="ECO:0000256" key="9">
    <source>
        <dbReference type="ARBA" id="ARBA00022737"/>
    </source>
</evidence>
<dbReference type="PANTHER" id="PTHR21098:SF12">
    <property type="entry name" value="RIBOFLAVIN SYNTHASE"/>
    <property type="match status" value="1"/>
</dbReference>
<dbReference type="CDD" id="cd00402">
    <property type="entry name" value="Riboflavin_synthase_like"/>
    <property type="match status" value="1"/>
</dbReference>
<evidence type="ECO:0000256" key="8">
    <source>
        <dbReference type="ARBA" id="ARBA00022679"/>
    </source>
</evidence>
<name>A0A2A9G1N5_9PSEU</name>
<comment type="subunit">
    <text evidence="4">Homotrimer.</text>
</comment>
<evidence type="ECO:0000256" key="4">
    <source>
        <dbReference type="ARBA" id="ARBA00011233"/>
    </source>
</evidence>
<comment type="caution">
    <text evidence="13">The sequence shown here is derived from an EMBL/GenBank/DDBJ whole genome shotgun (WGS) entry which is preliminary data.</text>
</comment>
<evidence type="ECO:0000256" key="3">
    <source>
        <dbReference type="ARBA" id="ARBA00004887"/>
    </source>
</evidence>
<dbReference type="SUPFAM" id="SSF63380">
    <property type="entry name" value="Riboflavin synthase domain-like"/>
    <property type="match status" value="2"/>
</dbReference>
<dbReference type="FunFam" id="2.40.30.20:FF:000003">
    <property type="entry name" value="Riboflavin synthase, alpha subunit"/>
    <property type="match status" value="1"/>
</dbReference>
<dbReference type="InterPro" id="IPR001783">
    <property type="entry name" value="Lumazine-bd"/>
</dbReference>
<reference evidence="13 14" key="1">
    <citation type="submission" date="2017-10" db="EMBL/GenBank/DDBJ databases">
        <title>Sequencing the genomes of 1000 actinobacteria strains.</title>
        <authorList>
            <person name="Klenk H.-P."/>
        </authorList>
    </citation>
    <scope>NUCLEOTIDE SEQUENCE [LARGE SCALE GENOMIC DNA]</scope>
    <source>
        <strain evidence="13 14">DSM 46092</strain>
    </source>
</reference>
<evidence type="ECO:0000256" key="11">
    <source>
        <dbReference type="PROSITE-ProRule" id="PRU00524"/>
    </source>
</evidence>
<evidence type="ECO:0000256" key="7">
    <source>
        <dbReference type="ARBA" id="ARBA00022619"/>
    </source>
</evidence>
<dbReference type="GO" id="GO:0004746">
    <property type="term" value="F:riboflavin synthase activity"/>
    <property type="evidence" value="ECO:0007669"/>
    <property type="project" value="UniProtKB-UniRule"/>
</dbReference>
<keyword evidence="7" id="KW-0686">Riboflavin biosynthesis</keyword>
<dbReference type="Gene3D" id="2.40.30.20">
    <property type="match status" value="2"/>
</dbReference>